<name>A0A936ZC46_9HYPH</name>
<dbReference type="Pfam" id="PF06904">
    <property type="entry name" value="Extensin-like_C"/>
    <property type="match status" value="1"/>
</dbReference>
<sequence length="354" mass="38279">MRHGFVAFFALSLVGLGLTGCGLFRFEQREPWRAQAEEACLSQRLVQPSAYMALSSKIEGPGVCGMDYPFKVSAFTNGEVGLKSKVTLACPIIPRIDTWLEEIVKPAALMYFGVPLADLKAGSYSCRPRNNQRGAKLSEHSFGNALDVMGFVLADGREISVVKGWKGASDEQEFLREAFIGACRYFTTVLGPGSDAFHYDHLHIDLARHDPRGVRRICKPLLKFTPRIDPERSREVIQSVAASGDLPSVDLEQDVPEGEAYAPAAPASSMRAPLAPPAVSAPVSQPPSPRYPAANGYVADLPGQSAGSSRALPSQPYAQPLRPLSRSPEQTYAPPASGRPRTGEPMVLNSHGIY</sequence>
<dbReference type="AlphaFoldDB" id="A0A936ZC46"/>
<dbReference type="EMBL" id="JAEQMY010000011">
    <property type="protein sequence ID" value="MBL0404352.1"/>
    <property type="molecule type" value="Genomic_DNA"/>
</dbReference>
<proteinExistence type="predicted"/>
<comment type="caution">
    <text evidence="3">The sequence shown here is derived from an EMBL/GenBank/DDBJ whole genome shotgun (WGS) entry which is preliminary data.</text>
</comment>
<evidence type="ECO:0000313" key="3">
    <source>
        <dbReference type="EMBL" id="MBL0404352.1"/>
    </source>
</evidence>
<evidence type="ECO:0000313" key="4">
    <source>
        <dbReference type="Proteomes" id="UP000605848"/>
    </source>
</evidence>
<organism evidence="3 4">
    <name type="scientific">Microvirga aerilata</name>
    <dbReference type="NCBI Taxonomy" id="670292"/>
    <lineage>
        <taxon>Bacteria</taxon>
        <taxon>Pseudomonadati</taxon>
        <taxon>Pseudomonadota</taxon>
        <taxon>Alphaproteobacteria</taxon>
        <taxon>Hyphomicrobiales</taxon>
        <taxon>Methylobacteriaceae</taxon>
        <taxon>Microvirga</taxon>
    </lineage>
</organism>
<feature type="domain" description="Extensin-like C-terminal" evidence="2">
    <location>
        <begin position="39"/>
        <end position="219"/>
    </location>
</feature>
<dbReference type="PROSITE" id="PS51257">
    <property type="entry name" value="PROKAR_LIPOPROTEIN"/>
    <property type="match status" value="1"/>
</dbReference>
<dbReference type="Proteomes" id="UP000605848">
    <property type="component" value="Unassembled WGS sequence"/>
</dbReference>
<accession>A0A936ZC46</accession>
<protein>
    <submittedName>
        <fullName evidence="3">Extensin family protein</fullName>
    </submittedName>
</protein>
<gene>
    <name evidence="3" type="ORF">JKG68_10260</name>
</gene>
<keyword evidence="4" id="KW-1185">Reference proteome</keyword>
<feature type="compositionally biased region" description="Low complexity" evidence="1">
    <location>
        <begin position="261"/>
        <end position="283"/>
    </location>
</feature>
<dbReference type="RefSeq" id="WP_202058940.1">
    <property type="nucleotide sequence ID" value="NZ_JAEQMY010000011.1"/>
</dbReference>
<reference evidence="3" key="1">
    <citation type="submission" date="2021-01" db="EMBL/GenBank/DDBJ databases">
        <title>Microvirga sp.</title>
        <authorList>
            <person name="Kim M.K."/>
        </authorList>
    </citation>
    <scope>NUCLEOTIDE SEQUENCE</scope>
    <source>
        <strain evidence="3">5420S-16</strain>
    </source>
</reference>
<evidence type="ECO:0000256" key="1">
    <source>
        <dbReference type="SAM" id="MobiDB-lite"/>
    </source>
</evidence>
<feature type="region of interest" description="Disordered" evidence="1">
    <location>
        <begin position="261"/>
        <end position="354"/>
    </location>
</feature>
<evidence type="ECO:0000259" key="2">
    <source>
        <dbReference type="Pfam" id="PF06904"/>
    </source>
</evidence>
<dbReference type="InterPro" id="IPR009683">
    <property type="entry name" value="Extensin-like_C"/>
</dbReference>